<dbReference type="Gene3D" id="1.10.3730.20">
    <property type="match status" value="1"/>
</dbReference>
<feature type="transmembrane region" description="Helical" evidence="1">
    <location>
        <begin position="38"/>
        <end position="57"/>
    </location>
</feature>
<dbReference type="Proteomes" id="UP000231516">
    <property type="component" value="Unassembled WGS sequence"/>
</dbReference>
<feature type="transmembrane region" description="Helical" evidence="1">
    <location>
        <begin position="161"/>
        <end position="178"/>
    </location>
</feature>
<dbReference type="OrthoDB" id="5243804at2"/>
<evidence type="ECO:0000259" key="2">
    <source>
        <dbReference type="Pfam" id="PF00892"/>
    </source>
</evidence>
<feature type="transmembrane region" description="Helical" evidence="1">
    <location>
        <begin position="190"/>
        <end position="213"/>
    </location>
</feature>
<keyword evidence="1" id="KW-0472">Membrane</keyword>
<proteinExistence type="predicted"/>
<reference evidence="3 4" key="1">
    <citation type="submission" date="2016-08" db="EMBL/GenBank/DDBJ databases">
        <title>Draft genome of Amylibacter sp. strain 4G11.</title>
        <authorList>
            <person name="Wong S.-K."/>
            <person name="Hamasaki K."/>
            <person name="Yoshizawa S."/>
        </authorList>
    </citation>
    <scope>NUCLEOTIDE SEQUENCE [LARGE SCALE GENOMIC DNA]</scope>
    <source>
        <strain evidence="3 4">4G11</strain>
    </source>
</reference>
<gene>
    <name evidence="3" type="ORF">BFP76_04230</name>
</gene>
<dbReference type="InterPro" id="IPR037185">
    <property type="entry name" value="EmrE-like"/>
</dbReference>
<dbReference type="PANTHER" id="PTHR22911">
    <property type="entry name" value="ACYL-MALONYL CONDENSING ENZYME-RELATED"/>
    <property type="match status" value="1"/>
</dbReference>
<keyword evidence="1" id="KW-1133">Transmembrane helix</keyword>
<dbReference type="Pfam" id="PF00892">
    <property type="entry name" value="EamA"/>
    <property type="match status" value="1"/>
</dbReference>
<dbReference type="InterPro" id="IPR000620">
    <property type="entry name" value="EamA_dom"/>
</dbReference>
<dbReference type="RefSeq" id="WP_099592766.1">
    <property type="nucleotide sequence ID" value="NZ_MDGM01000012.1"/>
</dbReference>
<feature type="transmembrane region" description="Helical" evidence="1">
    <location>
        <begin position="285"/>
        <end position="301"/>
    </location>
</feature>
<name>A0A2G5K5X2_9RHOB</name>
<keyword evidence="4" id="KW-1185">Reference proteome</keyword>
<organism evidence="3 4">
    <name type="scientific">Paramylibacter kogurei</name>
    <dbReference type="NCBI Taxonomy" id="1889778"/>
    <lineage>
        <taxon>Bacteria</taxon>
        <taxon>Pseudomonadati</taxon>
        <taxon>Pseudomonadota</taxon>
        <taxon>Alphaproteobacteria</taxon>
        <taxon>Rhodobacterales</taxon>
        <taxon>Paracoccaceae</taxon>
        <taxon>Paramylibacter</taxon>
    </lineage>
</organism>
<comment type="caution">
    <text evidence="3">The sequence shown here is derived from an EMBL/GenBank/DDBJ whole genome shotgun (WGS) entry which is preliminary data.</text>
</comment>
<evidence type="ECO:0000313" key="3">
    <source>
        <dbReference type="EMBL" id="PIB24422.1"/>
    </source>
</evidence>
<dbReference type="GO" id="GO:0016020">
    <property type="term" value="C:membrane"/>
    <property type="evidence" value="ECO:0007669"/>
    <property type="project" value="InterPro"/>
</dbReference>
<feature type="transmembrane region" description="Helical" evidence="1">
    <location>
        <begin position="112"/>
        <end position="140"/>
    </location>
</feature>
<accession>A0A2G5K5X2</accession>
<protein>
    <recommendedName>
        <fullName evidence="2">EamA domain-containing protein</fullName>
    </recommendedName>
</protein>
<feature type="transmembrane region" description="Helical" evidence="1">
    <location>
        <begin position="69"/>
        <end position="92"/>
    </location>
</feature>
<dbReference type="SUPFAM" id="SSF103481">
    <property type="entry name" value="Multidrug resistance efflux transporter EmrE"/>
    <property type="match status" value="2"/>
</dbReference>
<keyword evidence="1" id="KW-0812">Transmembrane</keyword>
<evidence type="ECO:0000256" key="1">
    <source>
        <dbReference type="SAM" id="Phobius"/>
    </source>
</evidence>
<feature type="transmembrane region" description="Helical" evidence="1">
    <location>
        <begin position="255"/>
        <end position="276"/>
    </location>
</feature>
<feature type="transmembrane region" description="Helical" evidence="1">
    <location>
        <begin position="225"/>
        <end position="249"/>
    </location>
</feature>
<sequence>MALWIPITIGAAFAQNLRFMLQKHLRATGLSTGGATFARFVFAFPLAGLLSALILFTRSETLPTFGSRFWVFASLGGVAQIIATMCVVALFAQRNFAVGITFKKTEVVLAAVFGLIVLGDRISANGFFAIILGLVGVIILSDKPDLVIAKKWYQSLWNRSAALGISSGALFGFSGIAYRGASLSLGHGDFLLRATITLACVTAFQTLIMAVYLRISERGELRRVFAAWRVTALVGLTGMIGSWFWFMAFTLQNAAYVKALGQIELVFTFIGSYFVFKERNSKRELIGIALVVLSILVLILWH</sequence>
<evidence type="ECO:0000313" key="4">
    <source>
        <dbReference type="Proteomes" id="UP000231516"/>
    </source>
</evidence>
<dbReference type="AlphaFoldDB" id="A0A2G5K5X2"/>
<dbReference type="EMBL" id="MDGM01000012">
    <property type="protein sequence ID" value="PIB24422.1"/>
    <property type="molecule type" value="Genomic_DNA"/>
</dbReference>
<dbReference type="PANTHER" id="PTHR22911:SF137">
    <property type="entry name" value="SOLUTE CARRIER FAMILY 35 MEMBER G2-RELATED"/>
    <property type="match status" value="1"/>
</dbReference>
<feature type="domain" description="EamA" evidence="2">
    <location>
        <begin position="163"/>
        <end position="299"/>
    </location>
</feature>